<comment type="caution">
    <text evidence="1">The sequence shown here is derived from an EMBL/GenBank/DDBJ whole genome shotgun (WGS) entry which is preliminary data.</text>
</comment>
<gene>
    <name evidence="1" type="ORF">RFULGI_LOCUS12910</name>
</gene>
<organism evidence="1 2">
    <name type="scientific">Racocetra fulgida</name>
    <dbReference type="NCBI Taxonomy" id="60492"/>
    <lineage>
        <taxon>Eukaryota</taxon>
        <taxon>Fungi</taxon>
        <taxon>Fungi incertae sedis</taxon>
        <taxon>Mucoromycota</taxon>
        <taxon>Glomeromycotina</taxon>
        <taxon>Glomeromycetes</taxon>
        <taxon>Diversisporales</taxon>
        <taxon>Gigasporaceae</taxon>
        <taxon>Racocetra</taxon>
    </lineage>
</organism>
<proteinExistence type="predicted"/>
<evidence type="ECO:0000313" key="1">
    <source>
        <dbReference type="EMBL" id="CAG8741614.1"/>
    </source>
</evidence>
<evidence type="ECO:0000313" key="2">
    <source>
        <dbReference type="Proteomes" id="UP000789396"/>
    </source>
</evidence>
<dbReference type="EMBL" id="CAJVPZ010032323">
    <property type="protein sequence ID" value="CAG8741614.1"/>
    <property type="molecule type" value="Genomic_DNA"/>
</dbReference>
<accession>A0A9N9ILM9</accession>
<dbReference type="AlphaFoldDB" id="A0A9N9ILM9"/>
<keyword evidence="2" id="KW-1185">Reference proteome</keyword>
<feature type="non-terminal residue" evidence="1">
    <location>
        <position position="1"/>
    </location>
</feature>
<protein>
    <submittedName>
        <fullName evidence="1">1377_t:CDS:1</fullName>
    </submittedName>
</protein>
<sequence>VYALAQDCLSKYKALLRYRAAFGKRSCKDLKRFSNICGSNVLRVL</sequence>
<reference evidence="1" key="1">
    <citation type="submission" date="2021-06" db="EMBL/GenBank/DDBJ databases">
        <authorList>
            <person name="Kallberg Y."/>
            <person name="Tangrot J."/>
            <person name="Rosling A."/>
        </authorList>
    </citation>
    <scope>NUCLEOTIDE SEQUENCE</scope>
    <source>
        <strain evidence="1">IN212</strain>
    </source>
</reference>
<name>A0A9N9ILM9_9GLOM</name>
<dbReference type="Proteomes" id="UP000789396">
    <property type="component" value="Unassembled WGS sequence"/>
</dbReference>